<dbReference type="GO" id="GO:0005685">
    <property type="term" value="C:U1 snRNP"/>
    <property type="evidence" value="ECO:0007669"/>
    <property type="project" value="InterPro"/>
</dbReference>
<evidence type="ECO:0000256" key="2">
    <source>
        <dbReference type="SAM" id="MobiDB-lite"/>
    </source>
</evidence>
<dbReference type="GO" id="GO:0006376">
    <property type="term" value="P:mRNA splice site recognition"/>
    <property type="evidence" value="ECO:0007669"/>
    <property type="project" value="InterPro"/>
</dbReference>
<evidence type="ECO:0000256" key="1">
    <source>
        <dbReference type="ARBA" id="ARBA00005655"/>
    </source>
</evidence>
<dbReference type="InterPro" id="IPR004882">
    <property type="entry name" value="Luc7-rel"/>
</dbReference>
<feature type="compositionally biased region" description="Basic and acidic residues" evidence="2">
    <location>
        <begin position="46"/>
        <end position="92"/>
    </location>
</feature>
<dbReference type="PANTHER" id="PTHR12375">
    <property type="entry name" value="RNA-BINDING PROTEIN LUC7-RELATED"/>
    <property type="match status" value="1"/>
</dbReference>
<sequence length="103" mass="12481">LRVCEDCGAQLNIMDHESRIADHFGGKMHLGMVECRERYAEMKKTIEDRRRERREKGLDGSRFAERRRSPPRRDRDREDRDRRDRDREDRGSRHGSGSSRRRR</sequence>
<name>A0A0N4XB23_HAEPC</name>
<accession>A0A0N4XB23</accession>
<protein>
    <submittedName>
        <fullName evidence="3">C2H2-type domain-containing protein</fullName>
    </submittedName>
</protein>
<dbReference type="WBParaSite" id="HPLM_0002156801-mRNA-1">
    <property type="protein sequence ID" value="HPLM_0002156801-mRNA-1"/>
    <property type="gene ID" value="HPLM_0002156801"/>
</dbReference>
<dbReference type="Pfam" id="PF03194">
    <property type="entry name" value="LUC7"/>
    <property type="match status" value="1"/>
</dbReference>
<evidence type="ECO:0000313" key="3">
    <source>
        <dbReference type="WBParaSite" id="HPLM_0002156801-mRNA-1"/>
    </source>
</evidence>
<dbReference type="AlphaFoldDB" id="A0A0N4XB23"/>
<reference evidence="3" key="1">
    <citation type="submission" date="2017-02" db="UniProtKB">
        <authorList>
            <consortium name="WormBaseParasite"/>
        </authorList>
    </citation>
    <scope>IDENTIFICATION</scope>
</reference>
<feature type="region of interest" description="Disordered" evidence="2">
    <location>
        <begin position="46"/>
        <end position="103"/>
    </location>
</feature>
<proteinExistence type="inferred from homology"/>
<dbReference type="GO" id="GO:0003729">
    <property type="term" value="F:mRNA binding"/>
    <property type="evidence" value="ECO:0007669"/>
    <property type="project" value="InterPro"/>
</dbReference>
<organism evidence="3">
    <name type="scientific">Haemonchus placei</name>
    <name type="common">Barber's pole worm</name>
    <dbReference type="NCBI Taxonomy" id="6290"/>
    <lineage>
        <taxon>Eukaryota</taxon>
        <taxon>Metazoa</taxon>
        <taxon>Ecdysozoa</taxon>
        <taxon>Nematoda</taxon>
        <taxon>Chromadorea</taxon>
        <taxon>Rhabditida</taxon>
        <taxon>Rhabditina</taxon>
        <taxon>Rhabditomorpha</taxon>
        <taxon>Strongyloidea</taxon>
        <taxon>Trichostrongylidae</taxon>
        <taxon>Haemonchus</taxon>
    </lineage>
</organism>
<comment type="similarity">
    <text evidence="1">Belongs to the Luc7 family.</text>
</comment>